<comment type="caution">
    <text evidence="1">The sequence shown here is derived from an EMBL/GenBank/DDBJ whole genome shotgun (WGS) entry which is preliminary data.</text>
</comment>
<dbReference type="OrthoDB" id="981968at2"/>
<dbReference type="Proteomes" id="UP000031197">
    <property type="component" value="Unassembled WGS sequence"/>
</dbReference>
<evidence type="ECO:0000313" key="2">
    <source>
        <dbReference type="Proteomes" id="UP000031197"/>
    </source>
</evidence>
<reference evidence="1 2" key="1">
    <citation type="submission" date="2014-12" db="EMBL/GenBank/DDBJ databases">
        <title>Genome sequencing of Alteromonas marina AD001.</title>
        <authorList>
            <person name="Adrian T.G.S."/>
            <person name="Chan K.G."/>
        </authorList>
    </citation>
    <scope>NUCLEOTIDE SEQUENCE [LARGE SCALE GENOMIC DNA]</scope>
    <source>
        <strain evidence="1 2">AD001</strain>
    </source>
</reference>
<organism evidence="1 2">
    <name type="scientific">Alteromonas marina</name>
    <dbReference type="NCBI Taxonomy" id="203795"/>
    <lineage>
        <taxon>Bacteria</taxon>
        <taxon>Pseudomonadati</taxon>
        <taxon>Pseudomonadota</taxon>
        <taxon>Gammaproteobacteria</taxon>
        <taxon>Alteromonadales</taxon>
        <taxon>Alteromonadaceae</taxon>
        <taxon>Alteromonas/Salinimonas group</taxon>
        <taxon>Alteromonas</taxon>
    </lineage>
</organism>
<dbReference type="RefSeq" id="WP_039222182.1">
    <property type="nucleotide sequence ID" value="NZ_JWLW01000033.1"/>
</dbReference>
<keyword evidence="2" id="KW-1185">Reference proteome</keyword>
<protein>
    <submittedName>
        <fullName evidence="1">Uncharacterized protein</fullName>
    </submittedName>
</protein>
<dbReference type="AlphaFoldDB" id="A0A0B3XMN2"/>
<gene>
    <name evidence="1" type="ORF">RJ41_14270</name>
</gene>
<accession>A0A0B3XMN2</accession>
<name>A0A0B3XMN2_9ALTE</name>
<dbReference type="EMBL" id="JWLW01000033">
    <property type="protein sequence ID" value="KHT48635.1"/>
    <property type="molecule type" value="Genomic_DNA"/>
</dbReference>
<proteinExistence type="predicted"/>
<evidence type="ECO:0000313" key="1">
    <source>
        <dbReference type="EMBL" id="KHT48635.1"/>
    </source>
</evidence>
<sequence length="302" mass="34453">MPILTNDPKATDPVYINLQKDLPWLDPPDLARRHVEALYTETFEILDKKFIQQCKHDFHACYAEMYFAAALQRRSGHKLSHPSDKGPDFFIPKLNTWVEVVSLTDGEDGNPNTIPKAVSGKINRYPENQVILRMCNAFETKSKKLEQDFFKGLIKEHEPVVLCISGGGLEERIPMYPEGGYPQIVKALLPVGDLKLWFGRENKKLLSREYKYRESIRKIKKDGDIWIGTEAFLNSKSSHISAVIYSWANAANPYSEKNWGNDFYLVHNPNATNPLPAGFANCGVEYTVEFGEESFEIKTTVY</sequence>